<protein>
    <recommendedName>
        <fullName evidence="4">DoxX-like protein</fullName>
    </recommendedName>
</protein>
<keyword evidence="1" id="KW-0812">Transmembrane</keyword>
<gene>
    <name evidence="2" type="ORF">ACFPK1_16360</name>
</gene>
<organism evidence="2 3">
    <name type="scientific">Actinomycetospora rhizophila</name>
    <dbReference type="NCBI Taxonomy" id="1416876"/>
    <lineage>
        <taxon>Bacteria</taxon>
        <taxon>Bacillati</taxon>
        <taxon>Actinomycetota</taxon>
        <taxon>Actinomycetes</taxon>
        <taxon>Pseudonocardiales</taxon>
        <taxon>Pseudonocardiaceae</taxon>
        <taxon>Actinomycetospora</taxon>
    </lineage>
</organism>
<feature type="transmembrane region" description="Helical" evidence="1">
    <location>
        <begin position="37"/>
        <end position="57"/>
    </location>
</feature>
<reference evidence="3" key="1">
    <citation type="journal article" date="2019" name="Int. J. Syst. Evol. Microbiol.">
        <title>The Global Catalogue of Microorganisms (GCM) 10K type strain sequencing project: providing services to taxonomists for standard genome sequencing and annotation.</title>
        <authorList>
            <consortium name="The Broad Institute Genomics Platform"/>
            <consortium name="The Broad Institute Genome Sequencing Center for Infectious Disease"/>
            <person name="Wu L."/>
            <person name="Ma J."/>
        </authorList>
    </citation>
    <scope>NUCLEOTIDE SEQUENCE [LARGE SCALE GENOMIC DNA]</scope>
    <source>
        <strain evidence="3">XZYJ18</strain>
    </source>
</reference>
<keyword evidence="1" id="KW-1133">Transmembrane helix</keyword>
<dbReference type="RefSeq" id="WP_378021997.1">
    <property type="nucleotide sequence ID" value="NZ_JBHSKG010000008.1"/>
</dbReference>
<name>A0ABV9ZHQ7_9PSEU</name>
<sequence length="169" mass="17796">MENNPLFIGLWIVCGVATVVAAALAHRSRTALVVGRGAVGVLFIVGGALLHVINLVSGATYSGFADPAFFPWVTTTWQLVVVPDAVVFIGLLALFEAVVGVLAISGGRATQIGYAGVIAFYLLLWLFGWMELVWVLVLIVPMLLLLRAERRAVPTRSTAPSAAPGVGAQ</sequence>
<evidence type="ECO:0008006" key="4">
    <source>
        <dbReference type="Google" id="ProtNLM"/>
    </source>
</evidence>
<keyword evidence="3" id="KW-1185">Reference proteome</keyword>
<feature type="transmembrane region" description="Helical" evidence="1">
    <location>
        <begin position="6"/>
        <end position="25"/>
    </location>
</feature>
<keyword evidence="1" id="KW-0472">Membrane</keyword>
<accession>A0ABV9ZHQ7</accession>
<feature type="transmembrane region" description="Helical" evidence="1">
    <location>
        <begin position="77"/>
        <end position="102"/>
    </location>
</feature>
<proteinExistence type="predicted"/>
<comment type="caution">
    <text evidence="2">The sequence shown here is derived from an EMBL/GenBank/DDBJ whole genome shotgun (WGS) entry which is preliminary data.</text>
</comment>
<evidence type="ECO:0000313" key="2">
    <source>
        <dbReference type="EMBL" id="MFC5139815.1"/>
    </source>
</evidence>
<evidence type="ECO:0000256" key="1">
    <source>
        <dbReference type="SAM" id="Phobius"/>
    </source>
</evidence>
<dbReference type="EMBL" id="JBHSKG010000008">
    <property type="protein sequence ID" value="MFC5139815.1"/>
    <property type="molecule type" value="Genomic_DNA"/>
</dbReference>
<dbReference type="Proteomes" id="UP001596175">
    <property type="component" value="Unassembled WGS sequence"/>
</dbReference>
<evidence type="ECO:0000313" key="3">
    <source>
        <dbReference type="Proteomes" id="UP001596175"/>
    </source>
</evidence>